<keyword evidence="6" id="KW-0472">Membrane</keyword>
<proteinExistence type="predicted"/>
<evidence type="ECO:0000256" key="5">
    <source>
        <dbReference type="SAM" id="MobiDB-lite"/>
    </source>
</evidence>
<feature type="chain" id="PRO_5011772306" evidence="7">
    <location>
        <begin position="27"/>
        <end position="271"/>
    </location>
</feature>
<evidence type="ECO:0000256" key="7">
    <source>
        <dbReference type="SAM" id="SignalP"/>
    </source>
</evidence>
<evidence type="ECO:0000256" key="3">
    <source>
        <dbReference type="ARBA" id="ARBA00022729"/>
    </source>
</evidence>
<feature type="compositionally biased region" description="Gly residues" evidence="5">
    <location>
        <begin position="193"/>
        <end position="211"/>
    </location>
</feature>
<dbReference type="NCBIfam" id="TIGR01167">
    <property type="entry name" value="LPXTG_anchor"/>
    <property type="match status" value="1"/>
</dbReference>
<evidence type="ECO:0000256" key="1">
    <source>
        <dbReference type="ARBA" id="ARBA00022512"/>
    </source>
</evidence>
<feature type="transmembrane region" description="Helical" evidence="6">
    <location>
        <begin position="244"/>
        <end position="263"/>
    </location>
</feature>
<accession>A0A1H9H378</accession>
<keyword evidence="1" id="KW-0134">Cell wall</keyword>
<evidence type="ECO:0000256" key="2">
    <source>
        <dbReference type="ARBA" id="ARBA00022525"/>
    </source>
</evidence>
<keyword evidence="4" id="KW-0572">Peptidoglycan-anchor</keyword>
<evidence type="ECO:0000313" key="10">
    <source>
        <dbReference type="Proteomes" id="UP000199055"/>
    </source>
</evidence>
<keyword evidence="3 7" id="KW-0732">Signal</keyword>
<reference evidence="9 10" key="1">
    <citation type="submission" date="2016-10" db="EMBL/GenBank/DDBJ databases">
        <authorList>
            <person name="de Groot N.N."/>
        </authorList>
    </citation>
    <scope>NUCLEOTIDE SEQUENCE [LARGE SCALE GENOMIC DNA]</scope>
    <source>
        <strain evidence="9 10">CGMCC 4.3519</strain>
    </source>
</reference>
<dbReference type="PROSITE" id="PS51257">
    <property type="entry name" value="PROKAR_LIPOPROTEIN"/>
    <property type="match status" value="1"/>
</dbReference>
<dbReference type="InterPro" id="IPR019931">
    <property type="entry name" value="LPXTG_anchor"/>
</dbReference>
<dbReference type="AlphaFoldDB" id="A0A1H9H378"/>
<keyword evidence="10" id="KW-1185">Reference proteome</keyword>
<dbReference type="Proteomes" id="UP000199055">
    <property type="component" value="Unassembled WGS sequence"/>
</dbReference>
<dbReference type="PROSITE" id="PS50847">
    <property type="entry name" value="GRAM_POS_ANCHORING"/>
    <property type="match status" value="1"/>
</dbReference>
<feature type="compositionally biased region" description="Low complexity" evidence="5">
    <location>
        <begin position="152"/>
        <end position="192"/>
    </location>
</feature>
<keyword evidence="2" id="KW-0964">Secreted</keyword>
<sequence length="271" mass="27358">MRILSSASVVTAAAAACLLLAPTSHAISPVTKGGNGDNGTVKIHDSKTGEEFRKNEPKVCEFYLDAFGFDAVQEVTWKIYQHPPTGRELAEEGSITLDGDGHGRTDDMTLPDGHYKLEWNFEGENGRAKHKVFWTDCEDPDTPGETSGGSTGETTEGTTGGSEETTGGSTEGASEGSTGETTEGTTGETTEGAAGGEETTGGTEGSTGEGSTGEATEGAAGGEEPGASTGDGGNLAETGSEAPVAALAAAAAALLGAGSYLVMRRRKATQG</sequence>
<name>A0A1H9H378_9ACTN</name>
<organism evidence="9 10">
    <name type="scientific">Streptomyces radiopugnans</name>
    <dbReference type="NCBI Taxonomy" id="403935"/>
    <lineage>
        <taxon>Bacteria</taxon>
        <taxon>Bacillati</taxon>
        <taxon>Actinomycetota</taxon>
        <taxon>Actinomycetes</taxon>
        <taxon>Kitasatosporales</taxon>
        <taxon>Streptomycetaceae</taxon>
        <taxon>Streptomyces</taxon>
    </lineage>
</organism>
<feature type="compositionally biased region" description="Gly residues" evidence="5">
    <location>
        <begin position="219"/>
        <end position="233"/>
    </location>
</feature>
<keyword evidence="6" id="KW-0812">Transmembrane</keyword>
<evidence type="ECO:0000313" key="9">
    <source>
        <dbReference type="EMBL" id="SEQ56759.1"/>
    </source>
</evidence>
<feature type="signal peptide" evidence="7">
    <location>
        <begin position="1"/>
        <end position="26"/>
    </location>
</feature>
<feature type="domain" description="Gram-positive cocci surface proteins LPxTG" evidence="8">
    <location>
        <begin position="235"/>
        <end position="271"/>
    </location>
</feature>
<dbReference type="STRING" id="403935.SAMN05216481_11080"/>
<gene>
    <name evidence="9" type="ORF">SAMN05216481_11080</name>
</gene>
<evidence type="ECO:0000259" key="8">
    <source>
        <dbReference type="PROSITE" id="PS50847"/>
    </source>
</evidence>
<keyword evidence="6" id="KW-1133">Transmembrane helix</keyword>
<evidence type="ECO:0000256" key="6">
    <source>
        <dbReference type="SAM" id="Phobius"/>
    </source>
</evidence>
<protein>
    <submittedName>
        <fullName evidence="9">LPXTG-motif cell wall anchor domain-containing protein</fullName>
    </submittedName>
</protein>
<dbReference type="RefSeq" id="WP_093660876.1">
    <property type="nucleotide sequence ID" value="NZ_FOET01000010.1"/>
</dbReference>
<feature type="region of interest" description="Disordered" evidence="5">
    <location>
        <begin position="135"/>
        <end position="238"/>
    </location>
</feature>
<dbReference type="EMBL" id="FOET01000010">
    <property type="protein sequence ID" value="SEQ56759.1"/>
    <property type="molecule type" value="Genomic_DNA"/>
</dbReference>
<evidence type="ECO:0000256" key="4">
    <source>
        <dbReference type="ARBA" id="ARBA00023088"/>
    </source>
</evidence>